<dbReference type="InterPro" id="IPR032675">
    <property type="entry name" value="LRR_dom_sf"/>
</dbReference>
<dbReference type="Proteomes" id="UP001159405">
    <property type="component" value="Unassembled WGS sequence"/>
</dbReference>
<keyword evidence="2" id="KW-0067">ATP-binding</keyword>
<dbReference type="PANTHER" id="PTHR46312">
    <property type="entry name" value="NACHT DOMAIN-CONTAINING PROTEIN"/>
    <property type="match status" value="1"/>
</dbReference>
<feature type="region of interest" description="Disordered" evidence="3">
    <location>
        <begin position="1139"/>
        <end position="1256"/>
    </location>
</feature>
<dbReference type="EMBL" id="CALNXK010000050">
    <property type="protein sequence ID" value="CAH3132070.1"/>
    <property type="molecule type" value="Genomic_DNA"/>
</dbReference>
<protein>
    <recommendedName>
        <fullName evidence="4">NACHT domain-containing protein</fullName>
    </recommendedName>
</protein>
<keyword evidence="6" id="KW-1185">Reference proteome</keyword>
<feature type="region of interest" description="Disordered" evidence="3">
    <location>
        <begin position="929"/>
        <end position="952"/>
    </location>
</feature>
<evidence type="ECO:0000256" key="1">
    <source>
        <dbReference type="ARBA" id="ARBA00022741"/>
    </source>
</evidence>
<dbReference type="PROSITE" id="PS50837">
    <property type="entry name" value="NACHT"/>
    <property type="match status" value="1"/>
</dbReference>
<sequence>MDSLKSTSVNNSEWINECQTRLRTIYTTKNKVNIIPWDEDYAFDIDKIYTELSWLKDHRKPSGVTQTKLTDYTEIFNSGKRLLVYGRPGVGKTVFTKKAAFDWSQQRFQGTTAGAFDLALLIKLSDVSNLHDVPSILKASQPLVNDSQISVGDVYDYVLHHQERVLLILDGYDEYSAGKPSPVDEIWKRNRLRECCVIVTSRLMTTDKLRSPSDAQFEIKGFDDKRQKEFARRFLEDEEDVQKFHIFLRKQHLEELAEIPLLLLNLCLLWMDKELLTKNRAEVFTQFIQTLFNHMRGKQSPESMFIRRDYSNELCELGRVAFEALMNDCIYFPKSELAAYDLIERLSEVGLFQVLNLAGLKPERGVYFIHKSVQEYLAAKSLKEELVSQEFESTPFLSKLNSVEKILKMTEVLKFASELSEEAARKIMSYLMGMAPQNGLTEYGFDKETPSEEDLSQEQKNFLTLCTQLLFYRPAEARRDLFPTFLSSLGGVLLINPDQLNAIVNEELVKASEVPRYVFFANCNYEEQDYKNLVILSEQLNAVVVTCSGEKKASEFLSNSPWRRTDEFFLKKENITHLYFAKLVKAECDGIPFLARDVIKALIRLESTKKLNINPEESTEDSNCSSKYHALSRVRKIETLGVDGSEVEQLSELMPFVTAPQIIGVWGEPGEVYDAEVTQSLLRKIPLTRKLERLALDAINLTPATTASFIFSLFQECLNLVSLDMSENPLLGAGVSSLASYLSCAPRLGELLLYDVKMTQQQVHELSTAVKQNSITRLESSYHDDEGNPKPEHQWPSEDYWKKSYPRVSIPELSTEIQNKQQQQILAETRPSAHYSPSTGDNRKTVAPVPVSLYPAEEAPIRKARRLASFSQYHRLPVYTQYYSSPHIHRATSTIVTPTPGGSLSHNRYLASCSGFSAVTQGETKVERLSVDETRPSTHYSPSTGDDRKTVAPVPVPLYPAEEAPIREARHLASFSQYPRLPVYTQYYSSPHIHRATSTIVTPGGPLSSNRYLASCSGFSAVTQNETKLERLSVDERFNLPSTSFKAHDEPGPLQVRFATPTHRAHGFSHGLSPFGQYPHRPVYPQYYSSPHIHRATSTIFTPGGSLGSNVASCSGFSAVTQDETKLKCLSVDESLNLPSTSSKAHDEPGSLQLQGDADPPRKGKKRKKHKTYRMTEGVEGASPKKHKRKKRKTHRRDEGGQKSPRKREKRQQHKGHQVTHGNKESPQREMKAKKCKAHQVTEGDEEPLQKKIKTE</sequence>
<comment type="caution">
    <text evidence="5">The sequence shown here is derived from an EMBL/GenBank/DDBJ whole genome shotgun (WGS) entry which is preliminary data.</text>
</comment>
<keyword evidence="1" id="KW-0547">Nucleotide-binding</keyword>
<dbReference type="PANTHER" id="PTHR46312:SF2">
    <property type="entry name" value="NUCLEOTIDE-BINDING OLIGOMERIZATION DOMAIN-CONTAINING PROTEIN 2-LIKE"/>
    <property type="match status" value="1"/>
</dbReference>
<evidence type="ECO:0000256" key="2">
    <source>
        <dbReference type="ARBA" id="ARBA00022840"/>
    </source>
</evidence>
<dbReference type="SUPFAM" id="SSF52047">
    <property type="entry name" value="RNI-like"/>
    <property type="match status" value="1"/>
</dbReference>
<feature type="domain" description="NACHT" evidence="4">
    <location>
        <begin position="80"/>
        <end position="202"/>
    </location>
</feature>
<evidence type="ECO:0000313" key="5">
    <source>
        <dbReference type="EMBL" id="CAH3132070.1"/>
    </source>
</evidence>
<reference evidence="5 6" key="1">
    <citation type="submission" date="2022-05" db="EMBL/GenBank/DDBJ databases">
        <authorList>
            <consortium name="Genoscope - CEA"/>
            <person name="William W."/>
        </authorList>
    </citation>
    <scope>NUCLEOTIDE SEQUENCE [LARGE SCALE GENOMIC DNA]</scope>
</reference>
<name>A0ABN8P378_9CNID</name>
<evidence type="ECO:0000313" key="6">
    <source>
        <dbReference type="Proteomes" id="UP001159405"/>
    </source>
</evidence>
<evidence type="ECO:0000259" key="4">
    <source>
        <dbReference type="PROSITE" id="PS50837"/>
    </source>
</evidence>
<dbReference type="Gene3D" id="3.40.50.300">
    <property type="entry name" value="P-loop containing nucleotide triphosphate hydrolases"/>
    <property type="match status" value="1"/>
</dbReference>
<organism evidence="5 6">
    <name type="scientific">Porites lobata</name>
    <dbReference type="NCBI Taxonomy" id="104759"/>
    <lineage>
        <taxon>Eukaryota</taxon>
        <taxon>Metazoa</taxon>
        <taxon>Cnidaria</taxon>
        <taxon>Anthozoa</taxon>
        <taxon>Hexacorallia</taxon>
        <taxon>Scleractinia</taxon>
        <taxon>Fungiina</taxon>
        <taxon>Poritidae</taxon>
        <taxon>Porites</taxon>
    </lineage>
</organism>
<feature type="compositionally biased region" description="Basic and acidic residues" evidence="3">
    <location>
        <begin position="1222"/>
        <end position="1233"/>
    </location>
</feature>
<dbReference type="Pfam" id="PF05729">
    <property type="entry name" value="NACHT"/>
    <property type="match status" value="1"/>
</dbReference>
<dbReference type="Gene3D" id="3.80.10.10">
    <property type="entry name" value="Ribonuclease Inhibitor"/>
    <property type="match status" value="1"/>
</dbReference>
<gene>
    <name evidence="5" type="ORF">PLOB_00036406</name>
</gene>
<feature type="compositionally biased region" description="Basic residues" evidence="3">
    <location>
        <begin position="1184"/>
        <end position="1195"/>
    </location>
</feature>
<proteinExistence type="predicted"/>
<evidence type="ECO:0000256" key="3">
    <source>
        <dbReference type="SAM" id="MobiDB-lite"/>
    </source>
</evidence>
<feature type="compositionally biased region" description="Basic residues" evidence="3">
    <location>
        <begin position="1204"/>
        <end position="1218"/>
    </location>
</feature>
<dbReference type="InterPro" id="IPR007111">
    <property type="entry name" value="NACHT_NTPase"/>
</dbReference>
<accession>A0ABN8P378</accession>
<feature type="compositionally biased region" description="Basic residues" evidence="3">
    <location>
        <begin position="1163"/>
        <end position="1173"/>
    </location>
</feature>
<dbReference type="InterPro" id="IPR027417">
    <property type="entry name" value="P-loop_NTPase"/>
</dbReference>
<dbReference type="SUPFAM" id="SSF52540">
    <property type="entry name" value="P-loop containing nucleoside triphosphate hydrolases"/>
    <property type="match status" value="1"/>
</dbReference>